<dbReference type="InterPro" id="IPR036034">
    <property type="entry name" value="PDZ_sf"/>
</dbReference>
<feature type="domain" description="PDZ" evidence="3">
    <location>
        <begin position="422"/>
        <end position="461"/>
    </location>
</feature>
<name>A0A9R1AGE9_TRITD</name>
<dbReference type="InterPro" id="IPR001940">
    <property type="entry name" value="Peptidase_S1C"/>
</dbReference>
<dbReference type="Gramene" id="TRITD5Bv1G013990.1">
    <property type="protein sequence ID" value="TRITD5Bv1G013990.1"/>
    <property type="gene ID" value="TRITD5Bv1G013990"/>
</dbReference>
<feature type="compositionally biased region" description="Basic and acidic residues" evidence="2">
    <location>
        <begin position="50"/>
        <end position="59"/>
    </location>
</feature>
<dbReference type="PRINTS" id="PR00834">
    <property type="entry name" value="PROTEASES2C"/>
</dbReference>
<evidence type="ECO:0000313" key="5">
    <source>
        <dbReference type="Proteomes" id="UP000324705"/>
    </source>
</evidence>
<comment type="similarity">
    <text evidence="1">Belongs to the peptidase S1C family.</text>
</comment>
<dbReference type="Gene3D" id="2.40.10.120">
    <property type="match status" value="1"/>
</dbReference>
<dbReference type="EMBL" id="LT934120">
    <property type="protein sequence ID" value="VAI26965.1"/>
    <property type="molecule type" value="Genomic_DNA"/>
</dbReference>
<organism evidence="4 5">
    <name type="scientific">Triticum turgidum subsp. durum</name>
    <name type="common">Durum wheat</name>
    <name type="synonym">Triticum durum</name>
    <dbReference type="NCBI Taxonomy" id="4567"/>
    <lineage>
        <taxon>Eukaryota</taxon>
        <taxon>Viridiplantae</taxon>
        <taxon>Streptophyta</taxon>
        <taxon>Embryophyta</taxon>
        <taxon>Tracheophyta</taxon>
        <taxon>Spermatophyta</taxon>
        <taxon>Magnoliopsida</taxon>
        <taxon>Liliopsida</taxon>
        <taxon>Poales</taxon>
        <taxon>Poaceae</taxon>
        <taxon>BOP clade</taxon>
        <taxon>Pooideae</taxon>
        <taxon>Triticodae</taxon>
        <taxon>Triticeae</taxon>
        <taxon>Triticinae</taxon>
        <taxon>Triticum</taxon>
    </lineage>
</organism>
<dbReference type="InterPro" id="IPR041489">
    <property type="entry name" value="PDZ_6"/>
</dbReference>
<dbReference type="SUPFAM" id="SSF50156">
    <property type="entry name" value="PDZ domain-like"/>
    <property type="match status" value="1"/>
</dbReference>
<evidence type="ECO:0000313" key="4">
    <source>
        <dbReference type="EMBL" id="VAI26965.1"/>
    </source>
</evidence>
<keyword evidence="5" id="KW-1185">Reference proteome</keyword>
<feature type="compositionally biased region" description="Basic and acidic residues" evidence="2">
    <location>
        <begin position="1"/>
        <end position="21"/>
    </location>
</feature>
<evidence type="ECO:0000259" key="3">
    <source>
        <dbReference type="Pfam" id="PF17820"/>
    </source>
</evidence>
<evidence type="ECO:0000256" key="2">
    <source>
        <dbReference type="SAM" id="MobiDB-lite"/>
    </source>
</evidence>
<gene>
    <name evidence="4" type="ORF">TRITD_5Bv1G013990</name>
</gene>
<dbReference type="AlphaFoldDB" id="A0A9R1AGE9"/>
<dbReference type="Pfam" id="PF13365">
    <property type="entry name" value="Trypsin_2"/>
    <property type="match status" value="1"/>
</dbReference>
<evidence type="ECO:0000256" key="1">
    <source>
        <dbReference type="ARBA" id="ARBA00010541"/>
    </source>
</evidence>
<proteinExistence type="inferred from homology"/>
<dbReference type="SUPFAM" id="SSF50494">
    <property type="entry name" value="Trypsin-like serine proteases"/>
    <property type="match status" value="1"/>
</dbReference>
<dbReference type="GO" id="GO:0004252">
    <property type="term" value="F:serine-type endopeptidase activity"/>
    <property type="evidence" value="ECO:0007669"/>
    <property type="project" value="InterPro"/>
</dbReference>
<feature type="region of interest" description="Disordered" evidence="2">
    <location>
        <begin position="1"/>
        <end position="67"/>
    </location>
</feature>
<dbReference type="Pfam" id="PF17820">
    <property type="entry name" value="PDZ_6"/>
    <property type="match status" value="1"/>
</dbReference>
<accession>A0A9R1AGE9</accession>
<reference evidence="4 5" key="1">
    <citation type="submission" date="2017-09" db="EMBL/GenBank/DDBJ databases">
        <authorList>
            <consortium name="International Durum Wheat Genome Sequencing Consortium (IDWGSC)"/>
            <person name="Milanesi L."/>
        </authorList>
    </citation>
    <scope>NUCLEOTIDE SEQUENCE [LARGE SCALE GENOMIC DNA]</scope>
    <source>
        <strain evidence="5">cv. Svevo</strain>
    </source>
</reference>
<dbReference type="GO" id="GO:0006508">
    <property type="term" value="P:proteolysis"/>
    <property type="evidence" value="ECO:0007669"/>
    <property type="project" value="InterPro"/>
</dbReference>
<protein>
    <recommendedName>
        <fullName evidence="3">PDZ domain-containing protein</fullName>
    </recommendedName>
</protein>
<dbReference type="InterPro" id="IPR009003">
    <property type="entry name" value="Peptidase_S1_PA"/>
</dbReference>
<sequence>MDEPKDALDVDASRSSRDEKPFSGAAGAEAAAHEMRKMSRASLGDDPETEREAKKPHLAEEEEVAGRTSHSEMIFAAFEHDRAQSQVKLDRVYDVIESVTEESSDPASPPLYEPYIPDELADRAANPGIRAAFRHAKAKYKAEQSRQASLFTMDHHRYKAPSCLFSDPCLLPIREPAKDAVLLAANSVIILSSSLESQPLNMCSGLWIQRDDSRKTAVVLTSAHLIRAKDPSKMDPWLEEWTGKYHREAKVIVHLLDNTTVLGRLLYLQEHYEFALYEVEVDKPVQLPTFIDSACSGQDVFRLGRDENLDLTITHGRVEYMVPDWYERCHYMYFSRDTSHNMFQDDGGLIIDLEGRVVGLVNNHINETFVPSSILHKCFDFWRRFKCIPRLHLGMTFTSIRLLDPICIERMRRKHSIEFGLIVEKVSKGSYAEKLGISKGDVIEGFNGKYISTTIELENMLIDICWDHFDQGNELNEEKHVSVKIFDANKLSRKTKNLTVIVSDHGEDIVKGTYPITGK</sequence>
<dbReference type="PANTHER" id="PTHR47389">
    <property type="entry name" value="OS09G0436400 PROTEIN"/>
    <property type="match status" value="1"/>
</dbReference>
<dbReference type="Proteomes" id="UP000324705">
    <property type="component" value="Chromosome 5B"/>
</dbReference>
<dbReference type="PANTHER" id="PTHR47389:SF5">
    <property type="entry name" value="OS09G0436700 PROTEIN"/>
    <property type="match status" value="1"/>
</dbReference>
<dbReference type="Gene3D" id="2.30.42.10">
    <property type="match status" value="1"/>
</dbReference>